<reference evidence="1 2" key="1">
    <citation type="submission" date="2024-04" db="EMBL/GenBank/DDBJ databases">
        <authorList>
            <consortium name="Genoscope - CEA"/>
            <person name="William W."/>
        </authorList>
    </citation>
    <scope>NUCLEOTIDE SEQUENCE [LARGE SCALE GENOMIC DNA]</scope>
</reference>
<keyword evidence="2" id="KW-1185">Reference proteome</keyword>
<accession>A0AAV2ILD2</accession>
<name>A0AAV2ILD2_LYMST</name>
<sequence length="153" mass="16828">MRCAAVRQSDSVHSDELKGSTSMIRMALNIVWKSLQAVIVVARLSVSSGTSPRNGPGSSMWKFVRITRPSATVAAVRWKRVRCPSPCPRERQRPLYQNRGAVLCGQSDDCIPAHVLTAIVLGCDSIGVHNVRGVGLANTCLPSSDLYWKERFY</sequence>
<evidence type="ECO:0000313" key="2">
    <source>
        <dbReference type="Proteomes" id="UP001497497"/>
    </source>
</evidence>
<dbReference type="Proteomes" id="UP001497497">
    <property type="component" value="Unassembled WGS sequence"/>
</dbReference>
<dbReference type="EMBL" id="CAXITT010000903">
    <property type="protein sequence ID" value="CAL1547098.1"/>
    <property type="molecule type" value="Genomic_DNA"/>
</dbReference>
<comment type="caution">
    <text evidence="1">The sequence shown here is derived from an EMBL/GenBank/DDBJ whole genome shotgun (WGS) entry which is preliminary data.</text>
</comment>
<protein>
    <submittedName>
        <fullName evidence="1">Uncharacterized protein</fullName>
    </submittedName>
</protein>
<gene>
    <name evidence="1" type="ORF">GSLYS_00020423001</name>
</gene>
<organism evidence="1 2">
    <name type="scientific">Lymnaea stagnalis</name>
    <name type="common">Great pond snail</name>
    <name type="synonym">Helix stagnalis</name>
    <dbReference type="NCBI Taxonomy" id="6523"/>
    <lineage>
        <taxon>Eukaryota</taxon>
        <taxon>Metazoa</taxon>
        <taxon>Spiralia</taxon>
        <taxon>Lophotrochozoa</taxon>
        <taxon>Mollusca</taxon>
        <taxon>Gastropoda</taxon>
        <taxon>Heterobranchia</taxon>
        <taxon>Euthyneura</taxon>
        <taxon>Panpulmonata</taxon>
        <taxon>Hygrophila</taxon>
        <taxon>Lymnaeoidea</taxon>
        <taxon>Lymnaeidae</taxon>
        <taxon>Lymnaea</taxon>
    </lineage>
</organism>
<evidence type="ECO:0000313" key="1">
    <source>
        <dbReference type="EMBL" id="CAL1547098.1"/>
    </source>
</evidence>
<proteinExistence type="predicted"/>
<dbReference type="AlphaFoldDB" id="A0AAV2ILD2"/>